<dbReference type="Pfam" id="PF00202">
    <property type="entry name" value="Aminotran_3"/>
    <property type="match status" value="1"/>
</dbReference>
<dbReference type="KEGG" id="ome:OLMES_1546"/>
<dbReference type="InterPro" id="IPR015421">
    <property type="entry name" value="PyrdxlP-dep_Trfase_major"/>
</dbReference>
<name>A0A1Y0I5D1_9GAMM</name>
<keyword evidence="4 7" id="KW-0808">Transferase</keyword>
<dbReference type="InterPro" id="IPR005814">
    <property type="entry name" value="Aminotrans_3"/>
</dbReference>
<evidence type="ECO:0000256" key="5">
    <source>
        <dbReference type="ARBA" id="ARBA00022898"/>
    </source>
</evidence>
<dbReference type="PROSITE" id="PS00600">
    <property type="entry name" value="AA_TRANSFER_CLASS_3"/>
    <property type="match status" value="1"/>
</dbReference>
<evidence type="ECO:0000313" key="7">
    <source>
        <dbReference type="EMBL" id="ARU55621.1"/>
    </source>
</evidence>
<sequence>MSHLSPLLQQSSQITAHRGQGSYLFDQNGKAYLDFTSGIGVTSTGHCHPRVVAAAQEQVGQLIHGQYTTVKHPKLMALADALAEVLPDQIDSVAFSNSGSESVEAAIRLARHATGRANIVAFQGGFHGRTLGAASLTTSVAKVRTGFHPMMAGVVIAPFPHCYRFGWDEEKTSEFCLNELDQIFLGQSAPTDTAALFIEPVQGEYGYYPATQAFMQGLRERCDQYGILLVCDEIQAGFGRTGKFWSLEHFGVQPDIVITAKGLASGFPISAIGASESLMAKALPGSQGGTYGANAVACAAALATIAVIREEGLVENAQHQGIYLEQKLNAIQERFSFVADIRGLGLMRGMEINDDLGKPSGARADLLVKASEKRGLLLLRCGSHGQVVRWLPPLVVTEKEIDEAIALFSDALEEIEEVEESQERLWIRITDDADHS</sequence>
<evidence type="ECO:0000313" key="8">
    <source>
        <dbReference type="Proteomes" id="UP000196027"/>
    </source>
</evidence>
<dbReference type="CDD" id="cd00610">
    <property type="entry name" value="OAT_like"/>
    <property type="match status" value="1"/>
</dbReference>
<dbReference type="AlphaFoldDB" id="A0A1Y0I5D1"/>
<dbReference type="GO" id="GO:0008483">
    <property type="term" value="F:transaminase activity"/>
    <property type="evidence" value="ECO:0007669"/>
    <property type="project" value="UniProtKB-KW"/>
</dbReference>
<evidence type="ECO:0000256" key="1">
    <source>
        <dbReference type="ARBA" id="ARBA00001933"/>
    </source>
</evidence>
<dbReference type="EMBL" id="CP021425">
    <property type="protein sequence ID" value="ARU55621.1"/>
    <property type="molecule type" value="Genomic_DNA"/>
</dbReference>
<comment type="similarity">
    <text evidence="2 6">Belongs to the class-III pyridoxal-phosphate-dependent aminotransferase family.</text>
</comment>
<keyword evidence="8" id="KW-1185">Reference proteome</keyword>
<dbReference type="GO" id="GO:0042802">
    <property type="term" value="F:identical protein binding"/>
    <property type="evidence" value="ECO:0007669"/>
    <property type="project" value="TreeGrafter"/>
</dbReference>
<dbReference type="InterPro" id="IPR015422">
    <property type="entry name" value="PyrdxlP-dep_Trfase_small"/>
</dbReference>
<comment type="cofactor">
    <cofactor evidence="1">
        <name>pyridoxal 5'-phosphate</name>
        <dbReference type="ChEBI" id="CHEBI:597326"/>
    </cofactor>
</comment>
<dbReference type="Gene3D" id="3.40.640.10">
    <property type="entry name" value="Type I PLP-dependent aspartate aminotransferase-like (Major domain)"/>
    <property type="match status" value="1"/>
</dbReference>
<evidence type="ECO:0000256" key="4">
    <source>
        <dbReference type="ARBA" id="ARBA00022679"/>
    </source>
</evidence>
<organism evidence="7 8">
    <name type="scientific">Oleiphilus messinensis</name>
    <dbReference type="NCBI Taxonomy" id="141451"/>
    <lineage>
        <taxon>Bacteria</taxon>
        <taxon>Pseudomonadati</taxon>
        <taxon>Pseudomonadota</taxon>
        <taxon>Gammaproteobacteria</taxon>
        <taxon>Oceanospirillales</taxon>
        <taxon>Oleiphilaceae</taxon>
        <taxon>Oleiphilus</taxon>
    </lineage>
</organism>
<dbReference type="SUPFAM" id="SSF53383">
    <property type="entry name" value="PLP-dependent transferases"/>
    <property type="match status" value="1"/>
</dbReference>
<dbReference type="Proteomes" id="UP000196027">
    <property type="component" value="Chromosome"/>
</dbReference>
<gene>
    <name evidence="7" type="ORF">OLMES_1546</name>
</gene>
<dbReference type="PANTHER" id="PTHR11986">
    <property type="entry name" value="AMINOTRANSFERASE CLASS III"/>
    <property type="match status" value="1"/>
</dbReference>
<evidence type="ECO:0000256" key="3">
    <source>
        <dbReference type="ARBA" id="ARBA00022576"/>
    </source>
</evidence>
<protein>
    <submittedName>
        <fullName evidence="7">Aminotransferase</fullName>
    </submittedName>
</protein>
<dbReference type="InterPro" id="IPR015424">
    <property type="entry name" value="PyrdxlP-dep_Trfase"/>
</dbReference>
<dbReference type="OrthoDB" id="6073901at2"/>
<dbReference type="Gene3D" id="3.90.1150.10">
    <property type="entry name" value="Aspartate Aminotransferase, domain 1"/>
    <property type="match status" value="1"/>
</dbReference>
<proteinExistence type="inferred from homology"/>
<dbReference type="FunFam" id="3.40.640.10:FF:000013">
    <property type="entry name" value="4-aminobutyrate aminotransferase"/>
    <property type="match status" value="1"/>
</dbReference>
<dbReference type="PIRSF" id="PIRSF000521">
    <property type="entry name" value="Transaminase_4ab_Lys_Orn"/>
    <property type="match status" value="1"/>
</dbReference>
<keyword evidence="5 6" id="KW-0663">Pyridoxal phosphate</keyword>
<dbReference type="GO" id="GO:0030170">
    <property type="term" value="F:pyridoxal phosphate binding"/>
    <property type="evidence" value="ECO:0007669"/>
    <property type="project" value="InterPro"/>
</dbReference>
<accession>A0A1Y0I5D1</accession>
<dbReference type="InterPro" id="IPR050103">
    <property type="entry name" value="Class-III_PLP-dep_AT"/>
</dbReference>
<dbReference type="RefSeq" id="WP_087460705.1">
    <property type="nucleotide sequence ID" value="NZ_CP021425.1"/>
</dbReference>
<evidence type="ECO:0000256" key="6">
    <source>
        <dbReference type="RuleBase" id="RU003560"/>
    </source>
</evidence>
<reference evidence="7 8" key="1">
    <citation type="submission" date="2017-05" db="EMBL/GenBank/DDBJ databases">
        <title>Genomic insights into alkan degradation activity of Oleiphilus messinensis.</title>
        <authorList>
            <person name="Kozyavkin S.A."/>
            <person name="Slesarev A.I."/>
            <person name="Golyshin P.N."/>
            <person name="Korzhenkov A."/>
            <person name="Golyshina O.N."/>
            <person name="Toshchakov S.V."/>
        </authorList>
    </citation>
    <scope>NUCLEOTIDE SEQUENCE [LARGE SCALE GENOMIC DNA]</scope>
    <source>
        <strain evidence="7 8">ME102</strain>
    </source>
</reference>
<evidence type="ECO:0000256" key="2">
    <source>
        <dbReference type="ARBA" id="ARBA00008954"/>
    </source>
</evidence>
<dbReference type="InterPro" id="IPR049704">
    <property type="entry name" value="Aminotrans_3_PPA_site"/>
</dbReference>
<keyword evidence="3 7" id="KW-0032">Aminotransferase</keyword>